<dbReference type="Pfam" id="PF19572">
    <property type="entry name" value="PorV"/>
    <property type="match status" value="1"/>
</dbReference>
<name>A0A382ZXI2_9ZZZZ</name>
<dbReference type="NCBIfam" id="NF033709">
    <property type="entry name" value="PorV_fam"/>
    <property type="match status" value="1"/>
</dbReference>
<evidence type="ECO:0000313" key="2">
    <source>
        <dbReference type="EMBL" id="SVD99368.1"/>
    </source>
</evidence>
<protein>
    <recommendedName>
        <fullName evidence="1">Type IX secretion system protein PorV domain-containing protein</fullName>
    </recommendedName>
</protein>
<reference evidence="2" key="1">
    <citation type="submission" date="2018-05" db="EMBL/GenBank/DDBJ databases">
        <authorList>
            <person name="Lanie J.A."/>
            <person name="Ng W.-L."/>
            <person name="Kazmierczak K.M."/>
            <person name="Andrzejewski T.M."/>
            <person name="Davidsen T.M."/>
            <person name="Wayne K.J."/>
            <person name="Tettelin H."/>
            <person name="Glass J.I."/>
            <person name="Rusch D."/>
            <person name="Podicherti R."/>
            <person name="Tsui H.-C.T."/>
            <person name="Winkler M.E."/>
        </authorList>
    </citation>
    <scope>NUCLEOTIDE SEQUENCE</scope>
</reference>
<evidence type="ECO:0000259" key="1">
    <source>
        <dbReference type="Pfam" id="PF19572"/>
    </source>
</evidence>
<dbReference type="EMBL" id="UINC01186913">
    <property type="protein sequence ID" value="SVD99368.1"/>
    <property type="molecule type" value="Genomic_DNA"/>
</dbReference>
<organism evidence="2">
    <name type="scientific">marine metagenome</name>
    <dbReference type="NCBI Taxonomy" id="408172"/>
    <lineage>
        <taxon>unclassified sequences</taxon>
        <taxon>metagenomes</taxon>
        <taxon>ecological metagenomes</taxon>
    </lineage>
</organism>
<feature type="non-terminal residue" evidence="2">
    <location>
        <position position="152"/>
    </location>
</feature>
<sequence length="152" mass="16421">MCYSQYRYGTTSANFLEIGTSSNAVAMGEAYVSLADDAISAYWNPAGLANVKGFEIGISSQNWVADIKHFSTAGALNMGNYGIISAWFTDFDYGSIEVTNVQNQNGTGEYYTANELAAAIAYAKSLVNWFSFGVSIKMINSNIWHSSARATA</sequence>
<gene>
    <name evidence="2" type="ORF">METZ01_LOCUS452222</name>
</gene>
<dbReference type="InterPro" id="IPR045741">
    <property type="entry name" value="PorV"/>
</dbReference>
<dbReference type="Gene3D" id="2.40.160.60">
    <property type="entry name" value="Outer membrane protein transport protein (OMPP1/FadL/TodX)"/>
    <property type="match status" value="1"/>
</dbReference>
<proteinExistence type="predicted"/>
<dbReference type="AlphaFoldDB" id="A0A382ZXI2"/>
<feature type="domain" description="Type IX secretion system protein PorV" evidence="1">
    <location>
        <begin position="7"/>
        <end position="144"/>
    </location>
</feature>
<accession>A0A382ZXI2</accession>